<dbReference type="AlphaFoldDB" id="A0A1F5ZNX8"/>
<dbReference type="STRING" id="1798375.A2773_06325"/>
<reference evidence="2 3" key="1">
    <citation type="journal article" date="2016" name="Nat. Commun.">
        <title>Thousands of microbial genomes shed light on interconnected biogeochemical processes in an aquifer system.</title>
        <authorList>
            <person name="Anantharaman K."/>
            <person name="Brown C.T."/>
            <person name="Hug L.A."/>
            <person name="Sharon I."/>
            <person name="Castelle C.J."/>
            <person name="Probst A.J."/>
            <person name="Thomas B.C."/>
            <person name="Singh A."/>
            <person name="Wilkins M.J."/>
            <person name="Karaoz U."/>
            <person name="Brodie E.L."/>
            <person name="Williams K.H."/>
            <person name="Hubbard S.S."/>
            <person name="Banfield J.F."/>
        </authorList>
    </citation>
    <scope>NUCLEOTIDE SEQUENCE [LARGE SCALE GENOMIC DNA]</scope>
</reference>
<dbReference type="Pfam" id="PF13529">
    <property type="entry name" value="Peptidase_C39_2"/>
    <property type="match status" value="1"/>
</dbReference>
<accession>A0A1F5ZNX8</accession>
<proteinExistence type="predicted"/>
<evidence type="ECO:0000313" key="3">
    <source>
        <dbReference type="Proteomes" id="UP000177383"/>
    </source>
</evidence>
<protein>
    <recommendedName>
        <fullName evidence="1">Peptidase C39-like domain-containing protein</fullName>
    </recommendedName>
</protein>
<sequence length="413" mass="44773">MEERGYKNSPIIFAILPLMPRRIYLLVFSLWFIVFSILAFRPAVAQTPTPTSVLQEQDPLKGVKEFLENILHPKIETYNKATLPIPNNPSATPNPESKVQGISIPDIFGIIAHDYSLSSSGKTPTQTNSDILQWLVDLKDTIVGEKGKQEAQNFANSILPNQMGNSLGVENAFDTARCAVLPPGAQGCVANAAIGDPNLPTVTPGGPTVTPYPPGTTIVPGQFVYYSQCDASWRYHPPPPEVMCNSEPMGIGNAGCNPTSTAMVLATILKDGNIIPSKVWDDFASVNGMKCTDSGGNLIGSHGGSSFTTTVEVLKKYLDKYNIPVDYKIFPGNQELAKQTMKNYLDTGLYYIITAVSLYNGHVLVVDRISSDLNTVYVNDPNSKCSQGQVDTGESILPSGVNFLSGFITIKYR</sequence>
<dbReference type="InterPro" id="IPR039564">
    <property type="entry name" value="Peptidase_C39-like"/>
</dbReference>
<evidence type="ECO:0000259" key="1">
    <source>
        <dbReference type="Pfam" id="PF13529"/>
    </source>
</evidence>
<name>A0A1F5ZNX8_9BACT</name>
<comment type="caution">
    <text evidence="2">The sequence shown here is derived from an EMBL/GenBank/DDBJ whole genome shotgun (WGS) entry which is preliminary data.</text>
</comment>
<dbReference type="EMBL" id="MFJE01000022">
    <property type="protein sequence ID" value="OGG14210.1"/>
    <property type="molecule type" value="Genomic_DNA"/>
</dbReference>
<gene>
    <name evidence="2" type="ORF">A2773_06325</name>
</gene>
<organism evidence="2 3">
    <name type="scientific">Candidatus Gottesmanbacteria bacterium RIFCSPHIGHO2_01_FULL_39_10</name>
    <dbReference type="NCBI Taxonomy" id="1798375"/>
    <lineage>
        <taxon>Bacteria</taxon>
        <taxon>Candidatus Gottesmaniibacteriota</taxon>
    </lineage>
</organism>
<evidence type="ECO:0000313" key="2">
    <source>
        <dbReference type="EMBL" id="OGG14210.1"/>
    </source>
</evidence>
<dbReference type="Proteomes" id="UP000177383">
    <property type="component" value="Unassembled WGS sequence"/>
</dbReference>
<feature type="domain" description="Peptidase C39-like" evidence="1">
    <location>
        <begin position="223"/>
        <end position="382"/>
    </location>
</feature>